<name>A0ABT0C8J1_THEVL</name>
<evidence type="ECO:0000313" key="2">
    <source>
        <dbReference type="EMBL" id="MCJ2542037.1"/>
    </source>
</evidence>
<comment type="caution">
    <text evidence="2">The sequence shown here is derived from an EMBL/GenBank/DDBJ whole genome shotgun (WGS) entry which is preliminary data.</text>
</comment>
<dbReference type="EMBL" id="JAFIRA010000005">
    <property type="protein sequence ID" value="MCJ2542037.1"/>
    <property type="molecule type" value="Genomic_DNA"/>
</dbReference>
<keyword evidence="1" id="KW-0812">Transmembrane</keyword>
<evidence type="ECO:0008006" key="4">
    <source>
        <dbReference type="Google" id="ProtNLM"/>
    </source>
</evidence>
<evidence type="ECO:0000313" key="3">
    <source>
        <dbReference type="Proteomes" id="UP000830835"/>
    </source>
</evidence>
<feature type="transmembrane region" description="Helical" evidence="1">
    <location>
        <begin position="25"/>
        <end position="46"/>
    </location>
</feature>
<keyword evidence="3" id="KW-1185">Reference proteome</keyword>
<evidence type="ECO:0000256" key="1">
    <source>
        <dbReference type="SAM" id="Phobius"/>
    </source>
</evidence>
<reference evidence="2" key="1">
    <citation type="submission" date="2021-02" db="EMBL/GenBank/DDBJ databases">
        <title>The CRISPR/cas machinery reduction and long-range gene transfer in the hot spring cyanobacterium Synechococcus.</title>
        <authorList>
            <person name="Dvorak P."/>
            <person name="Jahodarova E."/>
            <person name="Hasler P."/>
            <person name="Poulickova A."/>
        </authorList>
    </citation>
    <scope>NUCLEOTIDE SEQUENCE</scope>
    <source>
        <strain evidence="2">Rupite</strain>
    </source>
</reference>
<dbReference type="Proteomes" id="UP000830835">
    <property type="component" value="Unassembled WGS sequence"/>
</dbReference>
<keyword evidence="1" id="KW-1133">Transmembrane helix</keyword>
<feature type="transmembrane region" description="Helical" evidence="1">
    <location>
        <begin position="52"/>
        <end position="73"/>
    </location>
</feature>
<keyword evidence="1" id="KW-0472">Membrane</keyword>
<proteinExistence type="predicted"/>
<dbReference type="RefSeq" id="WP_244349252.1">
    <property type="nucleotide sequence ID" value="NZ_JAFIRA010000005.1"/>
</dbReference>
<gene>
    <name evidence="2" type="ORF">JX360_03800</name>
</gene>
<organism evidence="2 3">
    <name type="scientific">Thermostichus vulcanus str. 'Rupite'</name>
    <dbReference type="NCBI Taxonomy" id="2813851"/>
    <lineage>
        <taxon>Bacteria</taxon>
        <taxon>Bacillati</taxon>
        <taxon>Cyanobacteriota</taxon>
        <taxon>Cyanophyceae</taxon>
        <taxon>Thermostichales</taxon>
        <taxon>Thermostichaceae</taxon>
        <taxon>Thermostichus</taxon>
    </lineage>
</organism>
<accession>A0ABT0C8J1</accession>
<protein>
    <recommendedName>
        <fullName evidence="4">2TM domain-containing protein</fullName>
    </recommendedName>
</protein>
<sequence length="99" mass="11632">MPPRWPRKPSRQDPEFRKLDDRYTYAAHIAVFLCVGSGLVFFQQLYRADWQWLVPLLGWWALSLGIHSLWIFFVARYPVNPGYVELTPLEPSEAPEVDL</sequence>